<organism evidence="2 3">
    <name type="scientific">Acidisoma cellulosilyticum</name>
    <dbReference type="NCBI Taxonomy" id="2802395"/>
    <lineage>
        <taxon>Bacteria</taxon>
        <taxon>Pseudomonadati</taxon>
        <taxon>Pseudomonadota</taxon>
        <taxon>Alphaproteobacteria</taxon>
        <taxon>Acetobacterales</taxon>
        <taxon>Acidocellaceae</taxon>
        <taxon>Acidisoma</taxon>
    </lineage>
</organism>
<dbReference type="EMBL" id="JAESVA010000004">
    <property type="protein sequence ID" value="MCB8881289.1"/>
    <property type="molecule type" value="Genomic_DNA"/>
</dbReference>
<sequence length="106" mass="11632">MCGLCGIVGNAPHWSEGVPAPSLPDTPARRRERQERVRGLNRVLSPFGLTAADWQAHAYVIATRTGRSEIVDNTAHLWPAAARLCGKPCDPLDPKLIARLEAEVRR</sequence>
<name>A0A963Z2F1_9PROT</name>
<reference evidence="2 3" key="1">
    <citation type="journal article" date="2021" name="Microorganisms">
        <title>Acidisoma silvae sp. nov. and Acidisomacellulosilytica sp. nov., Two Acidophilic Bacteria Isolated from Decaying Wood, Hydrolyzing Cellulose and Producing Poly-3-hydroxybutyrate.</title>
        <authorList>
            <person name="Mieszkin S."/>
            <person name="Pouder E."/>
            <person name="Uroz S."/>
            <person name="Simon-Colin C."/>
            <person name="Alain K."/>
        </authorList>
    </citation>
    <scope>NUCLEOTIDE SEQUENCE [LARGE SCALE GENOMIC DNA]</scope>
    <source>
        <strain evidence="2 3">HW T5.17</strain>
    </source>
</reference>
<dbReference type="AlphaFoldDB" id="A0A963Z2F1"/>
<keyword evidence="3" id="KW-1185">Reference proteome</keyword>
<evidence type="ECO:0000256" key="1">
    <source>
        <dbReference type="SAM" id="MobiDB-lite"/>
    </source>
</evidence>
<accession>A0A963Z2F1</accession>
<comment type="caution">
    <text evidence="2">The sequence shown here is derived from an EMBL/GenBank/DDBJ whole genome shotgun (WGS) entry which is preliminary data.</text>
</comment>
<feature type="compositionally biased region" description="Basic and acidic residues" evidence="1">
    <location>
        <begin position="27"/>
        <end position="36"/>
    </location>
</feature>
<evidence type="ECO:0000313" key="2">
    <source>
        <dbReference type="EMBL" id="MCB8881289.1"/>
    </source>
</evidence>
<protein>
    <submittedName>
        <fullName evidence="2">Uncharacterized protein</fullName>
    </submittedName>
</protein>
<gene>
    <name evidence="2" type="ORF">ACELLULO517_13660</name>
</gene>
<dbReference type="RefSeq" id="WP_227307960.1">
    <property type="nucleotide sequence ID" value="NZ_JAESVA010000004.1"/>
</dbReference>
<feature type="region of interest" description="Disordered" evidence="1">
    <location>
        <begin position="16"/>
        <end position="36"/>
    </location>
</feature>
<proteinExistence type="predicted"/>
<evidence type="ECO:0000313" key="3">
    <source>
        <dbReference type="Proteomes" id="UP000721844"/>
    </source>
</evidence>
<dbReference type="Proteomes" id="UP000721844">
    <property type="component" value="Unassembled WGS sequence"/>
</dbReference>